<dbReference type="InParanoid" id="A0A200QRH0"/>
<dbReference type="Pfam" id="PF00188">
    <property type="entry name" value="CAP"/>
    <property type="match status" value="1"/>
</dbReference>
<name>A0A200QRH0_MACCD</name>
<dbReference type="OrthoDB" id="43654at2759"/>
<dbReference type="FunFam" id="3.40.33.10:FF:000004">
    <property type="entry name" value="CAP, cysteine-rich secretory protein, antigen 5"/>
    <property type="match status" value="1"/>
</dbReference>
<dbReference type="SUPFAM" id="SSF55797">
    <property type="entry name" value="PR-1-like"/>
    <property type="match status" value="1"/>
</dbReference>
<dbReference type="InterPro" id="IPR014044">
    <property type="entry name" value="CAP_dom"/>
</dbReference>
<dbReference type="AlphaFoldDB" id="A0A200QRH0"/>
<reference evidence="2 3" key="1">
    <citation type="journal article" date="2017" name="Mol. Plant">
        <title>The Genome of Medicinal Plant Macleaya cordata Provides New Insights into Benzylisoquinoline Alkaloids Metabolism.</title>
        <authorList>
            <person name="Liu X."/>
            <person name="Liu Y."/>
            <person name="Huang P."/>
            <person name="Ma Y."/>
            <person name="Qing Z."/>
            <person name="Tang Q."/>
            <person name="Cao H."/>
            <person name="Cheng P."/>
            <person name="Zheng Y."/>
            <person name="Yuan Z."/>
            <person name="Zhou Y."/>
            <person name="Liu J."/>
            <person name="Tang Z."/>
            <person name="Zhuo Y."/>
            <person name="Zhang Y."/>
            <person name="Yu L."/>
            <person name="Huang J."/>
            <person name="Yang P."/>
            <person name="Peng Q."/>
            <person name="Zhang J."/>
            <person name="Jiang W."/>
            <person name="Zhang Z."/>
            <person name="Lin K."/>
            <person name="Ro D.K."/>
            <person name="Chen X."/>
            <person name="Xiong X."/>
            <person name="Shang Y."/>
            <person name="Huang S."/>
            <person name="Zeng J."/>
        </authorList>
    </citation>
    <scope>NUCLEOTIDE SEQUENCE [LARGE SCALE GENOMIC DNA]</scope>
    <source>
        <strain evidence="3">cv. BLH2017</strain>
        <tissue evidence="2">Root</tissue>
    </source>
</reference>
<accession>A0A200QRH0</accession>
<feature type="domain" description="SCP" evidence="1">
    <location>
        <begin position="3"/>
        <end position="135"/>
    </location>
</feature>
<dbReference type="InterPro" id="IPR035940">
    <property type="entry name" value="CAP_sf"/>
</dbReference>
<keyword evidence="3" id="KW-1185">Reference proteome</keyword>
<dbReference type="STRING" id="56857.A0A200QRH0"/>
<dbReference type="PANTHER" id="PTHR10334">
    <property type="entry name" value="CYSTEINE-RICH SECRETORY PROTEIN-RELATED"/>
    <property type="match status" value="1"/>
</dbReference>
<protein>
    <submittedName>
        <fullName evidence="2">Allergen V5/Tpx-1-related</fullName>
    </submittedName>
</protein>
<organism evidence="2 3">
    <name type="scientific">Macleaya cordata</name>
    <name type="common">Five-seeded plume-poppy</name>
    <name type="synonym">Bocconia cordata</name>
    <dbReference type="NCBI Taxonomy" id="56857"/>
    <lineage>
        <taxon>Eukaryota</taxon>
        <taxon>Viridiplantae</taxon>
        <taxon>Streptophyta</taxon>
        <taxon>Embryophyta</taxon>
        <taxon>Tracheophyta</taxon>
        <taxon>Spermatophyta</taxon>
        <taxon>Magnoliopsida</taxon>
        <taxon>Ranunculales</taxon>
        <taxon>Papaveraceae</taxon>
        <taxon>Papaveroideae</taxon>
        <taxon>Macleaya</taxon>
    </lineage>
</organism>
<dbReference type="PRINTS" id="PR00837">
    <property type="entry name" value="V5TPXLIKE"/>
</dbReference>
<dbReference type="Proteomes" id="UP000195402">
    <property type="component" value="Unassembled WGS sequence"/>
</dbReference>
<dbReference type="Gene3D" id="3.40.33.10">
    <property type="entry name" value="CAP"/>
    <property type="match status" value="1"/>
</dbReference>
<proteinExistence type="predicted"/>
<evidence type="ECO:0000313" key="2">
    <source>
        <dbReference type="EMBL" id="OVA13051.1"/>
    </source>
</evidence>
<dbReference type="EMBL" id="MVGT01001243">
    <property type="protein sequence ID" value="OVA13051.1"/>
    <property type="molecule type" value="Genomic_DNA"/>
</dbReference>
<evidence type="ECO:0000259" key="1">
    <source>
        <dbReference type="SMART" id="SM00198"/>
    </source>
</evidence>
<comment type="caution">
    <text evidence="2">The sequence shown here is derived from an EMBL/GenBank/DDBJ whole genome shotgun (WGS) entry which is preliminary data.</text>
</comment>
<gene>
    <name evidence="2" type="ORF">BVC80_8947g32</name>
</gene>
<dbReference type="InterPro" id="IPR001283">
    <property type="entry name" value="CRISP-related"/>
</dbReference>
<dbReference type="SMART" id="SM00198">
    <property type="entry name" value="SCP"/>
    <property type="match status" value="1"/>
</dbReference>
<sequence length="139" mass="15984">MTEFKNQILEGHNLAREAVALPPLVWEPILSKYARIFSDDIRRRGCKLIYTPRNSFGENVFKGIRITAKDAVAAWVAGKQWYNHDNNTCLPGKDCTDYTQVVWRHTIRVGCSQFKCESGETFITCEYYPPGNYKGARPY</sequence>
<evidence type="ECO:0000313" key="3">
    <source>
        <dbReference type="Proteomes" id="UP000195402"/>
    </source>
</evidence>